<dbReference type="Proteomes" id="UP000185334">
    <property type="component" value="Segment"/>
</dbReference>
<feature type="compositionally biased region" description="Polar residues" evidence="4">
    <location>
        <begin position="167"/>
        <end position="178"/>
    </location>
</feature>
<evidence type="ECO:0000256" key="3">
    <source>
        <dbReference type="ARBA" id="ARBA00022844"/>
    </source>
</evidence>
<dbReference type="Proteomes" id="UP000185336">
    <property type="component" value="Segment"/>
</dbReference>
<evidence type="ECO:0000313" key="20">
    <source>
        <dbReference type="EMBL" id="AIX46172.1"/>
    </source>
</evidence>
<dbReference type="EMBL" id="KJ019109">
    <property type="protein sequence ID" value="AIX33879.1"/>
    <property type="molecule type" value="Genomic_DNA"/>
</dbReference>
<dbReference type="Proteomes" id="UP000185326">
    <property type="component" value="Segment"/>
</dbReference>
<dbReference type="Proteomes" id="UP000185340">
    <property type="component" value="Segment"/>
</dbReference>
<dbReference type="Proteomes" id="UP000185337">
    <property type="component" value="Segment"/>
</dbReference>
<sequence length="477" mass="50966">MQLPVGPNNCKLYLLKLEIKMSIKHLQEKWAPVLNHDALPEITDSHKRGVVAQLLENQERAQVEESQILNETLQTTGYTGGATATGPVAGFDPVLISLIRRSMPQLIAYDIAGVQPMTGPTGLIFAMRTNYGSERAPAASGYDEAFFNEPNAGFSGGPGAYDPGASDATNDAQGNNPALLNDSPAGTYEQADDATGMTTATVEALDDGSSSTAFREMGFSIEKVTVTARARALKAEYSLELAQDLKAIHGLDAEQELSNILSTEILAEINREVVRTVYTNAVAGAQNNTANAGIFDLDVDSNGRWSVEKFKGLLFQIERDSNAIGQQTRRGKGNILICSADVASALGMAGVLDYTPALAGNNGLAGVDDTSSTLVGTLNGKIKVYVDPYSANVADKHFYVAGYKGTSPYDAGLFYCPYVPLQQVRAINPDTFQPKIGFKTRYGMVSNPFSGGLTQGSGALTANANKYYRRVQVTNLM</sequence>
<dbReference type="EMBL" id="KJ019042">
    <property type="protein sequence ID" value="AIX17766.1"/>
    <property type="molecule type" value="Genomic_DNA"/>
</dbReference>
<dbReference type="EMBL" id="KJ019133">
    <property type="protein sequence ID" value="AIX39198.1"/>
    <property type="molecule type" value="Genomic_DNA"/>
</dbReference>
<evidence type="ECO:0000256" key="1">
    <source>
        <dbReference type="ARBA" id="ARBA00004328"/>
    </source>
</evidence>
<dbReference type="InterPro" id="IPR010762">
    <property type="entry name" value="Gp23/Gp24_T4-like"/>
</dbReference>
<name>A0A0E3F3G2_9CAUD</name>
<dbReference type="GO" id="GO:0019028">
    <property type="term" value="C:viral capsid"/>
    <property type="evidence" value="ECO:0007669"/>
    <property type="project" value="UniProtKB-KW"/>
</dbReference>
<evidence type="ECO:0000313" key="18">
    <source>
        <dbReference type="EMBL" id="AIX39417.1"/>
    </source>
</evidence>
<evidence type="ECO:0000313" key="22">
    <source>
        <dbReference type="Proteomes" id="UP000185326"/>
    </source>
</evidence>
<dbReference type="Proteomes" id="UP000185342">
    <property type="component" value="Segment"/>
</dbReference>
<dbReference type="GeneID" id="24405260"/>
<keyword evidence="3" id="KW-0946">Virion</keyword>
<proteinExistence type="predicted"/>
<evidence type="ECO:0000256" key="4">
    <source>
        <dbReference type="SAM" id="MobiDB-lite"/>
    </source>
</evidence>
<dbReference type="EMBL" id="KJ019043">
    <property type="protein sequence ID" value="AIX17983.1"/>
    <property type="molecule type" value="Genomic_DNA"/>
</dbReference>
<dbReference type="EMBL" id="KJ019104">
    <property type="protein sequence ID" value="AIX32600.1"/>
    <property type="molecule type" value="Genomic_DNA"/>
</dbReference>
<evidence type="ECO:0000313" key="8">
    <source>
        <dbReference type="EMBL" id="AIX18198.1"/>
    </source>
</evidence>
<evidence type="ECO:0000313" key="16">
    <source>
        <dbReference type="EMBL" id="AIX38981.1"/>
    </source>
</evidence>
<evidence type="ECO:0000256" key="2">
    <source>
        <dbReference type="ARBA" id="ARBA00022561"/>
    </source>
</evidence>
<comment type="subcellular location">
    <subcellularLocation>
        <location evidence="1">Virion</location>
    </subcellularLocation>
</comment>
<feature type="region of interest" description="Disordered" evidence="4">
    <location>
        <begin position="153"/>
        <end position="182"/>
    </location>
</feature>
<dbReference type="EMBL" id="KJ019061">
    <property type="protein sequence ID" value="AIX22232.1"/>
    <property type="molecule type" value="Genomic_DNA"/>
</dbReference>
<organism evidence="10 24">
    <name type="scientific">Synechococcus phage ACG-2014b</name>
    <dbReference type="NCBI Taxonomy" id="1493508"/>
    <lineage>
        <taxon>Viruses</taxon>
        <taxon>Duplodnaviria</taxon>
        <taxon>Heunggongvirae</taxon>
        <taxon>Uroviricota</taxon>
        <taxon>Caudoviricetes</taxon>
        <taxon>Pantevenvirales</taxon>
        <taxon>Kyanoviridae</taxon>
        <taxon>Nereusvirus</taxon>
        <taxon>Nereusvirus tusconc4</taxon>
    </lineage>
</organism>
<dbReference type="Proteomes" id="UP000185332">
    <property type="component" value="Segment"/>
</dbReference>
<dbReference type="Proteomes" id="UP000185331">
    <property type="component" value="Segment"/>
</dbReference>
<dbReference type="Proteomes" id="UP000185338">
    <property type="component" value="Segment"/>
</dbReference>
<dbReference type="EMBL" id="KJ019041">
    <property type="protein sequence ID" value="AIX17550.1"/>
    <property type="molecule type" value="Genomic_DNA"/>
</dbReference>
<evidence type="ECO:0000313" key="14">
    <source>
        <dbReference type="EMBL" id="AIX33879.1"/>
    </source>
</evidence>
<dbReference type="Proteomes" id="UP000185328">
    <property type="component" value="Segment"/>
</dbReference>
<evidence type="ECO:0000313" key="23">
    <source>
        <dbReference type="Proteomes" id="UP000185330"/>
    </source>
</evidence>
<evidence type="ECO:0000313" key="7">
    <source>
        <dbReference type="EMBL" id="AIX17983.1"/>
    </source>
</evidence>
<evidence type="ECO:0000313" key="13">
    <source>
        <dbReference type="EMBL" id="AIX33664.1"/>
    </source>
</evidence>
<gene>
    <name evidence="18" type="ORF">Syn7803C100_116</name>
    <name evidence="19" type="ORF">Syn7803C28_114</name>
    <name evidence="20" type="ORF">Syn7803C36_117</name>
    <name evidence="5" type="ORF">Syn7803C66_113</name>
    <name evidence="6" type="ORF">Syn7803C67_114</name>
    <name evidence="7" type="ORF">Syn7803C68_115</name>
    <name evidence="8" type="ORF">Syn7803C69_114</name>
    <name evidence="9" type="ORF">Syn7803C76_116</name>
    <name evidence="10" type="ORF">Syn7803C78_115</name>
    <name evidence="11" type="ORF">Syn7803C92_112</name>
    <name evidence="12" type="ORF">Syn7803US49_114</name>
    <name evidence="13" type="ORF">Syn7803US53_114</name>
    <name evidence="14" type="ORF">Syn7803US54_114</name>
    <name evidence="15" type="ORF">Syn7803US56_116</name>
    <name evidence="16" type="ORF">Syn9311C1_113</name>
    <name evidence="17" type="ORF">Syn9311C4_115</name>
</gene>
<evidence type="ECO:0000313" key="6">
    <source>
        <dbReference type="EMBL" id="AIX17766.1"/>
    </source>
</evidence>
<evidence type="ECO:0000313" key="9">
    <source>
        <dbReference type="EMBL" id="AIX19356.1"/>
    </source>
</evidence>
<evidence type="ECO:0000313" key="10">
    <source>
        <dbReference type="EMBL" id="AIX19790.1"/>
    </source>
</evidence>
<accession>A0A0E3F3G2</accession>
<dbReference type="Proteomes" id="UP000185330">
    <property type="component" value="Segment"/>
</dbReference>
<evidence type="ECO:0000313" key="15">
    <source>
        <dbReference type="EMBL" id="AIX34097.1"/>
    </source>
</evidence>
<dbReference type="EMBL" id="KJ019134">
    <property type="protein sequence ID" value="AIX39417.1"/>
    <property type="molecule type" value="Genomic_DNA"/>
</dbReference>
<dbReference type="RefSeq" id="YP_009140684.1">
    <property type="nucleotide sequence ID" value="NC_027130.1"/>
</dbReference>
<dbReference type="Proteomes" id="UP000185327">
    <property type="component" value="Segment"/>
</dbReference>
<dbReference type="EMBL" id="KJ019132">
    <property type="protein sequence ID" value="AIX38981.1"/>
    <property type="molecule type" value="Genomic_DNA"/>
</dbReference>
<keyword evidence="2" id="KW-0167">Capsid protein</keyword>
<dbReference type="Pfam" id="PF07068">
    <property type="entry name" value="Gp23"/>
    <property type="match status" value="1"/>
</dbReference>
<dbReference type="EMBL" id="KJ019110">
    <property type="protein sequence ID" value="AIX34097.1"/>
    <property type="molecule type" value="Genomic_DNA"/>
</dbReference>
<dbReference type="EMBL" id="KJ019154">
    <property type="protein sequence ID" value="AIX44534.1"/>
    <property type="molecule type" value="Genomic_DNA"/>
</dbReference>
<reference evidence="21 22" key="1">
    <citation type="submission" date="2013-12" db="EMBL/GenBank/DDBJ databases">
        <title>Ecological redundancy of diverse viral populations within a natural community.</title>
        <authorList>
            <person name="Gregory A.C."/>
            <person name="LaButti K."/>
            <person name="Copeland A."/>
            <person name="Woyke T."/>
            <person name="Sullivan M.B."/>
        </authorList>
    </citation>
    <scope>NUCLEOTIDE SEQUENCE [LARGE SCALE GENOMIC DNA]</scope>
    <source>
        <strain evidence="18">Syn7803C100</strain>
        <strain evidence="19">Syn7803C28</strain>
        <strain evidence="20">Syn7803C36</strain>
        <strain evidence="5">Syn7803C66</strain>
        <strain evidence="6">Syn7803C67</strain>
        <strain evidence="7">Syn7803C68</strain>
        <strain evidence="8">Syn7803C69</strain>
        <strain evidence="9">Syn7803C76</strain>
        <strain evidence="10">Syn7803C78</strain>
        <strain evidence="11">Syn7803C92</strain>
        <strain evidence="12">Syn7803US49</strain>
        <strain evidence="13">Syn7803US53</strain>
        <strain evidence="14">Syn7803US54</strain>
        <strain evidence="15">Syn7803US56</strain>
        <strain evidence="16">Syn9311C1</strain>
        <strain evidence="17">Syn9311C4</strain>
    </source>
</reference>
<dbReference type="EMBL" id="KJ019044">
    <property type="protein sequence ID" value="AIX18198.1"/>
    <property type="molecule type" value="Genomic_DNA"/>
</dbReference>
<evidence type="ECO:0000313" key="5">
    <source>
        <dbReference type="EMBL" id="AIX17550.1"/>
    </source>
</evidence>
<evidence type="ECO:0000313" key="11">
    <source>
        <dbReference type="EMBL" id="AIX22232.1"/>
    </source>
</evidence>
<keyword evidence="23" id="KW-1185">Reference proteome</keyword>
<evidence type="ECO:0000313" key="17">
    <source>
        <dbReference type="EMBL" id="AIX39198.1"/>
    </source>
</evidence>
<evidence type="ECO:0000313" key="21">
    <source>
        <dbReference type="Proteomes" id="UP000033002"/>
    </source>
</evidence>
<dbReference type="Proteomes" id="UP000185329">
    <property type="component" value="Segment"/>
</dbReference>
<dbReference type="Proteomes" id="UP000033002">
    <property type="component" value="Segment"/>
</dbReference>
<dbReference type="EMBL" id="KJ019108">
    <property type="protein sequence ID" value="AIX33664.1"/>
    <property type="molecule type" value="Genomic_DNA"/>
</dbReference>
<dbReference type="EMBL" id="KJ019049">
    <property type="protein sequence ID" value="AIX19356.1"/>
    <property type="molecule type" value="Genomic_DNA"/>
</dbReference>
<protein>
    <submittedName>
        <fullName evidence="10">Head vertex</fullName>
    </submittedName>
</protein>
<evidence type="ECO:0000313" key="12">
    <source>
        <dbReference type="EMBL" id="AIX32600.1"/>
    </source>
</evidence>
<dbReference type="Proteomes" id="UP000185333">
    <property type="component" value="Segment"/>
</dbReference>
<evidence type="ECO:0000313" key="24">
    <source>
        <dbReference type="Proteomes" id="UP000185342"/>
    </source>
</evidence>
<dbReference type="Proteomes" id="UP000185339">
    <property type="component" value="Segment"/>
</dbReference>
<dbReference type="EMBL" id="KJ019051">
    <property type="protein sequence ID" value="AIX19790.1"/>
    <property type="molecule type" value="Genomic_DNA"/>
</dbReference>
<dbReference type="KEGG" id="vg:24405260"/>
<dbReference type="EMBL" id="KJ019161">
    <property type="protein sequence ID" value="AIX46172.1"/>
    <property type="molecule type" value="Genomic_DNA"/>
</dbReference>
<evidence type="ECO:0000313" key="19">
    <source>
        <dbReference type="EMBL" id="AIX44534.1"/>
    </source>
</evidence>